<keyword evidence="9 14" id="KW-0472">Membrane</keyword>
<keyword evidence="7" id="KW-0067">ATP-binding</keyword>
<dbReference type="GO" id="GO:0005829">
    <property type="term" value="C:cytosol"/>
    <property type="evidence" value="ECO:0007669"/>
    <property type="project" value="TreeGrafter"/>
</dbReference>
<feature type="transmembrane region" description="Helical" evidence="14">
    <location>
        <begin position="1608"/>
        <end position="1629"/>
    </location>
</feature>
<keyword evidence="3" id="KW-0813">Transport</keyword>
<evidence type="ECO:0000256" key="6">
    <source>
        <dbReference type="ARBA" id="ARBA00022801"/>
    </source>
</evidence>
<dbReference type="PANTHER" id="PTHR23077:SF12">
    <property type="entry name" value="PEROXISOMAL ATPASE PEX1"/>
    <property type="match status" value="1"/>
</dbReference>
<feature type="transmembrane region" description="Helical" evidence="14">
    <location>
        <begin position="1446"/>
        <end position="1468"/>
    </location>
</feature>
<organism evidence="16 17">
    <name type="scientific">Byssochlamys spectabilis (strain No. 5 / NBRC 109023)</name>
    <name type="common">Paecilomyces variotii</name>
    <dbReference type="NCBI Taxonomy" id="1356009"/>
    <lineage>
        <taxon>Eukaryota</taxon>
        <taxon>Fungi</taxon>
        <taxon>Dikarya</taxon>
        <taxon>Ascomycota</taxon>
        <taxon>Pezizomycotina</taxon>
        <taxon>Eurotiomycetes</taxon>
        <taxon>Eurotiomycetidae</taxon>
        <taxon>Eurotiales</taxon>
        <taxon>Thermoascaceae</taxon>
        <taxon>Paecilomyces</taxon>
    </lineage>
</organism>
<dbReference type="Gene3D" id="1.10.8.60">
    <property type="match status" value="2"/>
</dbReference>
<evidence type="ECO:0000256" key="12">
    <source>
        <dbReference type="ARBA" id="ARBA00048778"/>
    </source>
</evidence>
<comment type="catalytic activity">
    <reaction evidence="12">
        <text>ATP + H2O = ADP + phosphate + H(+)</text>
        <dbReference type="Rhea" id="RHEA:13065"/>
        <dbReference type="ChEBI" id="CHEBI:15377"/>
        <dbReference type="ChEBI" id="CHEBI:15378"/>
        <dbReference type="ChEBI" id="CHEBI:30616"/>
        <dbReference type="ChEBI" id="CHEBI:43474"/>
        <dbReference type="ChEBI" id="CHEBI:456216"/>
    </reaction>
    <physiologicalReaction direction="left-to-right" evidence="12">
        <dbReference type="Rhea" id="RHEA:13066"/>
    </physiologicalReaction>
</comment>
<keyword evidence="14" id="KW-0812">Transmembrane</keyword>
<name>V5FZJ6_BYSSN</name>
<dbReference type="GO" id="GO:0022857">
    <property type="term" value="F:transmembrane transporter activity"/>
    <property type="evidence" value="ECO:0007669"/>
    <property type="project" value="InterPro"/>
</dbReference>
<keyword evidence="5" id="KW-0547">Nucleotide-binding</keyword>
<evidence type="ECO:0000313" key="17">
    <source>
        <dbReference type="Proteomes" id="UP000018001"/>
    </source>
</evidence>
<dbReference type="HOGENOM" id="CLU_000688_1_0_1"/>
<reference evidence="17" key="1">
    <citation type="journal article" date="2014" name="Genome Announc.">
        <title>Draft genome sequence of the formaldehyde-resistant fungus Byssochlamys spectabilis No. 5 (anamorph Paecilomyces variotii No. 5) (NBRC109023).</title>
        <authorList>
            <person name="Oka T."/>
            <person name="Ekino K."/>
            <person name="Fukuda K."/>
            <person name="Nomura Y."/>
        </authorList>
    </citation>
    <scope>NUCLEOTIDE SEQUENCE [LARGE SCALE GENOMIC DNA]</scope>
    <source>
        <strain evidence="17">No. 5 / NBRC 109023</strain>
    </source>
</reference>
<dbReference type="GO" id="GO:0005778">
    <property type="term" value="C:peroxisomal membrane"/>
    <property type="evidence" value="ECO:0007669"/>
    <property type="project" value="TreeGrafter"/>
</dbReference>
<evidence type="ECO:0000256" key="2">
    <source>
        <dbReference type="ARBA" id="ARBA00006914"/>
    </source>
</evidence>
<sequence>MRTRSGVSKRKEVLQRSSDLASFPRGSGFILRPAAILCVTTLAMAPRKPTTTAEVALVPLKSCLVNLPSSLVSMLVNANAAAQNVIVELQFRSSISSSGSPSNTGPVQRSSYLGWTGMPSKRRLAPVIGKDGLRGDSSREHEVATVEIDSTFGKILGLAEGQKVGLFIHLDPPVAHTINIEPLTPTDWEIIELHATFLELNLQSQIRALPNPAYNGAASGQGEHLHPLTLHLSPTSTANIIITSLTPPVPTTSAFAKVAPDAEVIVAPKVRAKSTKGSRGDSRSIAGSSRRSTGGRSTSSTVRPKSNRADSMTRGAVYLRGVDRQFAEEWFDEDSAEHSNDGFRVWIDRDVLATNELRGTSWVSVLVVQPAGLQAPVDPQQQLQQKEQESTEAGRPTMKLIAKVIPWEDAPDSRHVAVSSTLCSALGSEKMMGGIVRVEAAPPQLQRSTVKSLKIYPFVSDGSKRKEGLKFGGDTAASREALAERIKVTYGSPGSDIGLLSGPLTDGMIIPKVDNQIATSTFDGGIIRFDPPLKNSADASKPSFGWLLGSEGKLNLEVQPEIPKPADALLSPLPSDEQIPSSSPEMVGIDHFIDSSLANLTRSSSILLTGGLGSGKTSLSHLLAHRLREEYLFNVTYFSCRKLVTDETRVSTIRETLNRLFMSAAWCARLGGQSVVILDDLDKLCPVETELQVGGENGRSRQVSEIICSVVREYCTMTSSVVLLATAQSKESLNNTVVGGHVVREIVALKAPDKEGRRKILEKLTKEDKHVSSLNGHARSRSASTQDSWLDPSNPGSRPSSSGADGFHLSRDLDFLDLAGKTDGYMPGDLVLLVARARNEALIRSVQDTEATSTGITLGTEDFDRALKGFTPASLRNVTLTSSSTTFAAVGGLNQTRQTLLETLQYPTKYAPIFAQCPLRLRSGLLLYGFPGCGKTLLASAVAGECGLNFISVKGPEILNKYIGASEKSVRDLFERAEAARPCILFFDEFDSIAPKRGHDSTGVTDRVVNQLLTQMDGAEGLSGVYVLAATSRPDLIDPALLRPGRLDKSLLCDMPSHEDRVDIIRAVSKKLKLSDEVDARIDDIASRTAGYSGADLQAVVYNAHLEAIHDVLGDRSSEPTKNQPANRTSKDATSKSFIQFLYDQSEHDAAVSSRGIHSSSLTPPAVVAAKLEAMKQARRRQRQIEHGAGGAADSATHAVTNGTNGAHDGDASDEVVIRWEHVERSLSTTRCSLSEAERRRLDAIYDEFVVGRNGLNQSYGVFQRAYVSDEYSILQSSERGNSAMIAFIGTLGTGLTWAGSIFINPLLERIAAKYITVPGVVLMSLGFGLASLATQVSHLLLTQGLLYGIGSSMLYFPVLAVAPEYFDTHRGGAMGLILSGAGTGAVIFSLLIQTLISKLGIRWTLRFLCSLNLLISLPIAVATSPSRFVSRRRTRIDLEIAKKPAFLLSSIASVLQASGNLVPLTFLSEFSVALGYSAGFGAILISINSAVNAGSRILTGIAGDKFGRQNTLIITILCSALAVCGLWLQSALSGDKALWIAFVVFYGIWAGGYNALFPTTIAEVFGIQAYASVNGFIYFLRGVGSVFGSPVAGAMLGEGKLKNYLTVVYFDSALLFGATLCVVGVRYFDALEKGAFKLKA</sequence>
<comment type="similarity">
    <text evidence="2">Belongs to the AAA ATPase family.</text>
</comment>
<dbReference type="SUPFAM" id="SSF103473">
    <property type="entry name" value="MFS general substrate transporter"/>
    <property type="match status" value="1"/>
</dbReference>
<dbReference type="GO" id="GO:0005524">
    <property type="term" value="F:ATP binding"/>
    <property type="evidence" value="ECO:0007669"/>
    <property type="project" value="UniProtKB-KW"/>
</dbReference>
<feature type="domain" description="Major facilitator superfamily (MFS) profile" evidence="15">
    <location>
        <begin position="1233"/>
        <end position="1641"/>
    </location>
</feature>
<dbReference type="FunFam" id="3.10.330.10:FF:000011">
    <property type="entry name" value="Peroxisome biogenesis protein peroxin 1"/>
    <property type="match status" value="1"/>
</dbReference>
<evidence type="ECO:0000256" key="4">
    <source>
        <dbReference type="ARBA" id="ARBA00022593"/>
    </source>
</evidence>
<feature type="transmembrane region" description="Helical" evidence="14">
    <location>
        <begin position="1404"/>
        <end position="1425"/>
    </location>
</feature>
<dbReference type="SUPFAM" id="SSF52540">
    <property type="entry name" value="P-loop containing nucleoside triphosphate hydrolases"/>
    <property type="match status" value="2"/>
</dbReference>
<feature type="transmembrane region" description="Helical" evidence="14">
    <location>
        <begin position="1315"/>
        <end position="1334"/>
    </location>
</feature>
<dbReference type="Pfam" id="PF17862">
    <property type="entry name" value="AAA_lid_3"/>
    <property type="match status" value="1"/>
</dbReference>
<evidence type="ECO:0000259" key="15">
    <source>
        <dbReference type="PROSITE" id="PS50850"/>
    </source>
</evidence>
<dbReference type="Pfam" id="PF00004">
    <property type="entry name" value="AAA"/>
    <property type="match status" value="2"/>
</dbReference>
<dbReference type="InterPro" id="IPR020846">
    <property type="entry name" value="MFS_dom"/>
</dbReference>
<feature type="region of interest" description="Disordered" evidence="13">
    <location>
        <begin position="1178"/>
        <end position="1211"/>
    </location>
</feature>
<keyword evidence="14" id="KW-1133">Transmembrane helix</keyword>
<keyword evidence="8" id="KW-0653">Protein transport</keyword>
<evidence type="ECO:0000313" key="16">
    <source>
        <dbReference type="EMBL" id="GAD94047.1"/>
    </source>
</evidence>
<evidence type="ECO:0000256" key="1">
    <source>
        <dbReference type="ARBA" id="ARBA00004141"/>
    </source>
</evidence>
<evidence type="ECO:0000256" key="13">
    <source>
        <dbReference type="SAM" id="MobiDB-lite"/>
    </source>
</evidence>
<dbReference type="CDD" id="cd00009">
    <property type="entry name" value="AAA"/>
    <property type="match status" value="1"/>
</dbReference>
<feature type="region of interest" description="Disordered" evidence="13">
    <location>
        <begin position="270"/>
        <end position="314"/>
    </location>
</feature>
<dbReference type="Gene3D" id="3.10.330.10">
    <property type="match status" value="1"/>
</dbReference>
<dbReference type="GO" id="GO:0016558">
    <property type="term" value="P:protein import into peroxisome matrix"/>
    <property type="evidence" value="ECO:0007669"/>
    <property type="project" value="TreeGrafter"/>
</dbReference>
<evidence type="ECO:0000256" key="5">
    <source>
        <dbReference type="ARBA" id="ARBA00022741"/>
    </source>
</evidence>
<dbReference type="OrthoDB" id="2187at2759"/>
<dbReference type="Pfam" id="PF07690">
    <property type="entry name" value="MFS_1"/>
    <property type="match status" value="1"/>
</dbReference>
<dbReference type="InterPro" id="IPR029067">
    <property type="entry name" value="CDC48_domain_2-like_sf"/>
</dbReference>
<dbReference type="FunFam" id="3.40.50.300:FF:000149">
    <property type="entry name" value="Nuclear valosin-containing protein-like"/>
    <property type="match status" value="1"/>
</dbReference>
<feature type="transmembrane region" description="Helical" evidence="14">
    <location>
        <begin position="1284"/>
        <end position="1308"/>
    </location>
</feature>
<keyword evidence="4" id="KW-0962">Peroxisome biogenesis</keyword>
<dbReference type="GO" id="GO:0016887">
    <property type="term" value="F:ATP hydrolysis activity"/>
    <property type="evidence" value="ECO:0007669"/>
    <property type="project" value="InterPro"/>
</dbReference>
<dbReference type="InterPro" id="IPR003593">
    <property type="entry name" value="AAA+_ATPase"/>
</dbReference>
<feature type="compositionally biased region" description="Low complexity" evidence="13">
    <location>
        <begin position="283"/>
        <end position="301"/>
    </location>
</feature>
<dbReference type="InterPro" id="IPR027417">
    <property type="entry name" value="P-loop_NTPase"/>
</dbReference>
<comment type="subcellular location">
    <subcellularLocation>
        <location evidence="1">Membrane</location>
        <topology evidence="1">Multi-pass membrane protein</topology>
    </subcellularLocation>
</comment>
<comment type="caution">
    <text evidence="16">The sequence shown here is derived from an EMBL/GenBank/DDBJ whole genome shotgun (WGS) entry which is preliminary data.</text>
</comment>
<feature type="transmembrane region" description="Helical" evidence="14">
    <location>
        <begin position="1374"/>
        <end position="1398"/>
    </location>
</feature>
<dbReference type="InterPro" id="IPR015342">
    <property type="entry name" value="PEX1-N_C-lobe"/>
</dbReference>
<dbReference type="eggNOG" id="KOG2504">
    <property type="taxonomic scope" value="Eukaryota"/>
</dbReference>
<dbReference type="SUPFAM" id="SSF50692">
    <property type="entry name" value="ADC-like"/>
    <property type="match status" value="1"/>
</dbReference>
<accession>V5FZJ6</accession>
<dbReference type="InterPro" id="IPR011701">
    <property type="entry name" value="MFS"/>
</dbReference>
<evidence type="ECO:0000256" key="3">
    <source>
        <dbReference type="ARBA" id="ARBA00022448"/>
    </source>
</evidence>
<dbReference type="Gene3D" id="3.40.50.300">
    <property type="entry name" value="P-loop containing nucleotide triphosphate hydrolases"/>
    <property type="match status" value="2"/>
</dbReference>
<feature type="transmembrane region" description="Helical" evidence="14">
    <location>
        <begin position="1513"/>
        <end position="1533"/>
    </location>
</feature>
<dbReference type="InterPro" id="IPR003959">
    <property type="entry name" value="ATPase_AAA_core"/>
</dbReference>
<evidence type="ECO:0000256" key="8">
    <source>
        <dbReference type="ARBA" id="ARBA00022927"/>
    </source>
</evidence>
<feature type="compositionally biased region" description="Polar residues" evidence="13">
    <location>
        <begin position="103"/>
        <end position="113"/>
    </location>
</feature>
<dbReference type="Gene3D" id="1.20.1250.20">
    <property type="entry name" value="MFS general substrate transporter like domains"/>
    <property type="match status" value="1"/>
</dbReference>
<dbReference type="PROSITE" id="PS50850">
    <property type="entry name" value="MFS"/>
    <property type="match status" value="1"/>
</dbReference>
<dbReference type="FunCoup" id="V5FZJ6">
    <property type="interactions" value="193"/>
</dbReference>
<dbReference type="InterPro" id="IPR036259">
    <property type="entry name" value="MFS_trans_sf"/>
</dbReference>
<proteinExistence type="inferred from homology"/>
<dbReference type="CDD" id="cd19526">
    <property type="entry name" value="RecA-like_PEX1_r2"/>
    <property type="match status" value="1"/>
</dbReference>
<dbReference type="Proteomes" id="UP000018001">
    <property type="component" value="Unassembled WGS sequence"/>
</dbReference>
<dbReference type="SMART" id="SM00382">
    <property type="entry name" value="AAA"/>
    <property type="match status" value="2"/>
</dbReference>
<dbReference type="InterPro" id="IPR050168">
    <property type="entry name" value="AAA_ATPase_domain"/>
</dbReference>
<dbReference type="InterPro" id="IPR041569">
    <property type="entry name" value="AAA_lid_3"/>
</dbReference>
<dbReference type="eggNOG" id="KOG0735">
    <property type="taxonomic scope" value="Eukaryota"/>
</dbReference>
<evidence type="ECO:0000256" key="10">
    <source>
        <dbReference type="ARBA" id="ARBA00032509"/>
    </source>
</evidence>
<dbReference type="InParanoid" id="V5FZJ6"/>
<dbReference type="Pfam" id="PF09262">
    <property type="entry name" value="PEX-1N"/>
    <property type="match status" value="1"/>
</dbReference>
<dbReference type="InterPro" id="IPR009010">
    <property type="entry name" value="Asp_de-COase-like_dom_sf"/>
</dbReference>
<feature type="region of interest" description="Disordered" evidence="13">
    <location>
        <begin position="771"/>
        <end position="805"/>
    </location>
</feature>
<feature type="transmembrane region" description="Helical" evidence="14">
    <location>
        <begin position="1539"/>
        <end position="1558"/>
    </location>
</feature>
<feature type="transmembrane region" description="Helical" evidence="14">
    <location>
        <begin position="1474"/>
        <end position="1492"/>
    </location>
</feature>
<evidence type="ECO:0000256" key="11">
    <source>
        <dbReference type="ARBA" id="ARBA00034532"/>
    </source>
</evidence>
<feature type="region of interest" description="Disordered" evidence="13">
    <location>
        <begin position="1113"/>
        <end position="1132"/>
    </location>
</feature>
<feature type="transmembrane region" description="Helical" evidence="14">
    <location>
        <begin position="1346"/>
        <end position="1367"/>
    </location>
</feature>
<dbReference type="FunFam" id="3.40.50.300:FF:001529">
    <property type="entry name" value="Peroxisome biosynthesis protein-like protein (PAS1/Peroxin-1)"/>
    <property type="match status" value="1"/>
</dbReference>
<dbReference type="PROSITE" id="PS00674">
    <property type="entry name" value="AAA"/>
    <property type="match status" value="1"/>
</dbReference>
<evidence type="ECO:0000256" key="14">
    <source>
        <dbReference type="SAM" id="Phobius"/>
    </source>
</evidence>
<evidence type="ECO:0000256" key="9">
    <source>
        <dbReference type="ARBA" id="ARBA00023136"/>
    </source>
</evidence>
<dbReference type="InterPro" id="IPR003960">
    <property type="entry name" value="ATPase_AAA_CS"/>
</dbReference>
<protein>
    <recommendedName>
        <fullName evidence="11">Peroxisomal ATPase PEX1</fullName>
    </recommendedName>
    <alternativeName>
        <fullName evidence="10">Peroxin-1</fullName>
    </alternativeName>
</protein>
<evidence type="ECO:0000256" key="7">
    <source>
        <dbReference type="ARBA" id="ARBA00022840"/>
    </source>
</evidence>
<feature type="region of interest" description="Disordered" evidence="13">
    <location>
        <begin position="95"/>
        <end position="114"/>
    </location>
</feature>
<keyword evidence="17" id="KW-1185">Reference proteome</keyword>
<gene>
    <name evidence="16" type="ORF">PVAR5_2667</name>
</gene>
<dbReference type="EMBL" id="BAUL01000077">
    <property type="protein sequence ID" value="GAD94047.1"/>
    <property type="molecule type" value="Genomic_DNA"/>
</dbReference>
<keyword evidence="6" id="KW-0378">Hydrolase</keyword>
<dbReference type="PANTHER" id="PTHR23077">
    <property type="entry name" value="AAA-FAMILY ATPASE"/>
    <property type="match status" value="1"/>
</dbReference>
<feature type="compositionally biased region" description="Low complexity" evidence="13">
    <location>
        <begin position="792"/>
        <end position="803"/>
    </location>
</feature>
<dbReference type="SUPFAM" id="SSF54585">
    <property type="entry name" value="Cdc48 domain 2-like"/>
    <property type="match status" value="1"/>
</dbReference>